<comment type="caution">
    <text evidence="3">The sequence shown here is derived from an EMBL/GenBank/DDBJ whole genome shotgun (WGS) entry which is preliminary data.</text>
</comment>
<organism evidence="3 4">
    <name type="scientific">Paenibacillus filicis</name>
    <dbReference type="NCBI Taxonomy" id="669464"/>
    <lineage>
        <taxon>Bacteria</taxon>
        <taxon>Bacillati</taxon>
        <taxon>Bacillota</taxon>
        <taxon>Bacilli</taxon>
        <taxon>Bacillales</taxon>
        <taxon>Paenibacillaceae</taxon>
        <taxon>Paenibacillus</taxon>
    </lineage>
</organism>
<evidence type="ECO:0000313" key="3">
    <source>
        <dbReference type="EMBL" id="MEK8130532.1"/>
    </source>
</evidence>
<keyword evidence="1" id="KW-0479">Metal-binding</keyword>
<keyword evidence="1" id="KW-0863">Zinc-finger</keyword>
<name>A0ABU9DNT6_9BACL</name>
<protein>
    <submittedName>
        <fullName evidence="3">SWIM zinc finger family protein</fullName>
    </submittedName>
</protein>
<dbReference type="RefSeq" id="WP_341417669.1">
    <property type="nucleotide sequence ID" value="NZ_JBBPCC010000015.1"/>
</dbReference>
<dbReference type="InterPro" id="IPR007527">
    <property type="entry name" value="Znf_SWIM"/>
</dbReference>
<proteinExistence type="predicted"/>
<accession>A0ABU9DNT6</accession>
<sequence>MNELTESYINALAPNDAAVKNARGLVKKRSFVHLHKSEDGTLLFGECKGSGSSNYLCSGDFISPDKPVLRCSCPSRQLPCKHALGLLYAYTGGETFEAAPIPEDILSKRAKAEKREEQKVQREAQDIETKPKKVNTSALKKKIAAQLEGLDLLQKIVDSLVRSGLGTIDKKMLKVMDGQVKQLGNYYLPGAQTALRRLTQLLGQGDGKLEAAYTDVVEQLTIIHALVKKGRANLNARLETPDMKPDHETTIEEWLGYAWPLSELKACGLTSEDVELAQLSFLSYDDKGRQEFVDMGYWIDLASGNIHRTLQYRPYKAAKHIREDDSFFEVAAIQELYRYPGDLNRRVRWEAMTTRTLQPADYAAITAKAQRIYAEAVKLVKNQLKNPLADKHPAMLLHVSELKQTVDGKLAIGDEAGQFLVLDDAVVDGPATVELLSFLPPEQLKDVAMLVVFGHRLDSGRLVVQPLSVISETRLTRLLY</sequence>
<reference evidence="3 4" key="1">
    <citation type="submission" date="2024-04" db="EMBL/GenBank/DDBJ databases">
        <title>draft genome sequnece of Paenibacillus filicis.</title>
        <authorList>
            <person name="Kim D.-U."/>
        </authorList>
    </citation>
    <scope>NUCLEOTIDE SEQUENCE [LARGE SCALE GENOMIC DNA]</scope>
    <source>
        <strain evidence="3 4">KACC14197</strain>
    </source>
</reference>
<keyword evidence="4" id="KW-1185">Reference proteome</keyword>
<evidence type="ECO:0000256" key="1">
    <source>
        <dbReference type="PROSITE-ProRule" id="PRU00325"/>
    </source>
</evidence>
<dbReference type="PROSITE" id="PS50966">
    <property type="entry name" value="ZF_SWIM"/>
    <property type="match status" value="1"/>
</dbReference>
<gene>
    <name evidence="3" type="ORF">WMW72_21740</name>
</gene>
<evidence type="ECO:0000313" key="4">
    <source>
        <dbReference type="Proteomes" id="UP001469365"/>
    </source>
</evidence>
<dbReference type="Pfam" id="PF04434">
    <property type="entry name" value="SWIM"/>
    <property type="match status" value="1"/>
</dbReference>
<feature type="domain" description="SWIM-type" evidence="2">
    <location>
        <begin position="55"/>
        <end position="91"/>
    </location>
</feature>
<keyword evidence="1" id="KW-0862">Zinc</keyword>
<evidence type="ECO:0000259" key="2">
    <source>
        <dbReference type="PROSITE" id="PS50966"/>
    </source>
</evidence>
<dbReference type="Proteomes" id="UP001469365">
    <property type="component" value="Unassembled WGS sequence"/>
</dbReference>
<dbReference type="EMBL" id="JBBPCC010000015">
    <property type="protein sequence ID" value="MEK8130532.1"/>
    <property type="molecule type" value="Genomic_DNA"/>
</dbReference>